<feature type="transmembrane region" description="Helical" evidence="10">
    <location>
        <begin position="210"/>
        <end position="233"/>
    </location>
</feature>
<dbReference type="Proteomes" id="UP000799766">
    <property type="component" value="Unassembled WGS sequence"/>
</dbReference>
<evidence type="ECO:0000313" key="11">
    <source>
        <dbReference type="EMBL" id="KAF2452296.1"/>
    </source>
</evidence>
<evidence type="ECO:0000256" key="7">
    <source>
        <dbReference type="ARBA" id="ARBA00023136"/>
    </source>
</evidence>
<dbReference type="GO" id="GO:0005886">
    <property type="term" value="C:plasma membrane"/>
    <property type="evidence" value="ECO:0007669"/>
    <property type="project" value="TreeGrafter"/>
</dbReference>
<comment type="similarity">
    <text evidence="2">Belongs to the G-protein coupled receptor 4 family.</text>
</comment>
<proteinExistence type="inferred from homology"/>
<dbReference type="EMBL" id="MU001712">
    <property type="protein sequence ID" value="KAF2452296.1"/>
    <property type="molecule type" value="Genomic_DNA"/>
</dbReference>
<dbReference type="OrthoDB" id="2874149at2759"/>
<sequence length="302" mass="34597">YPLYPAAVILPTLAAVVILLDVPPLVWHARNRNLAAFSLVSWIILLNLFNFVNPLIWPRDDIPNWWNGEGLCDIQARLIVGASVGVPGCMLCIMLSLARVLDTDRGDLTPTKSQRFRRRLMELLLCFGFPIVIMIVYYVVQSRRYWIHGIAGCNWDYHPSWASIVVVLVWPTVLEVFDAIIAALVITRLFKYHKDFASILEASNTTASRFVRLFCMTLILIVGTLPVQVYVLAYNMSGPLQPYSWSEVHGDSWDTIMTVPSYGTVLFYRWTWIVMGFLVFVFFGMGRDASSMYRRWLEKLGF</sequence>
<keyword evidence="7 10" id="KW-0472">Membrane</keyword>
<gene>
    <name evidence="11" type="ORF">BDY21DRAFT_265858</name>
</gene>
<evidence type="ECO:0000313" key="12">
    <source>
        <dbReference type="Proteomes" id="UP000799766"/>
    </source>
</evidence>
<evidence type="ECO:0000256" key="9">
    <source>
        <dbReference type="ARBA" id="ARBA00023224"/>
    </source>
</evidence>
<dbReference type="PRINTS" id="PR00899">
    <property type="entry name" value="GPCRSTE3"/>
</dbReference>
<dbReference type="PANTHER" id="PTHR28097">
    <property type="entry name" value="PHEROMONE A FACTOR RECEPTOR"/>
    <property type="match status" value="1"/>
</dbReference>
<evidence type="ECO:0000256" key="8">
    <source>
        <dbReference type="ARBA" id="ARBA00023170"/>
    </source>
</evidence>
<feature type="non-terminal residue" evidence="11">
    <location>
        <position position="302"/>
    </location>
</feature>
<dbReference type="InterPro" id="IPR001499">
    <property type="entry name" value="GPCR_STE3"/>
</dbReference>
<feature type="transmembrane region" description="Helical" evidence="10">
    <location>
        <begin position="6"/>
        <end position="27"/>
    </location>
</feature>
<evidence type="ECO:0000256" key="2">
    <source>
        <dbReference type="ARBA" id="ARBA00011085"/>
    </source>
</evidence>
<dbReference type="CDD" id="cd14966">
    <property type="entry name" value="7tmD_STE3"/>
    <property type="match status" value="1"/>
</dbReference>
<keyword evidence="3" id="KW-0589">Pheromone response</keyword>
<keyword evidence="9" id="KW-0807">Transducer</keyword>
<keyword evidence="4 10" id="KW-0812">Transmembrane</keyword>
<protein>
    <submittedName>
        <fullName evidence="11">GPCR fungal pheromone mating factor</fullName>
    </submittedName>
</protein>
<evidence type="ECO:0000256" key="4">
    <source>
        <dbReference type="ARBA" id="ARBA00022692"/>
    </source>
</evidence>
<accession>A0A6A6NKW7</accession>
<name>A0A6A6NKW7_9PEZI</name>
<dbReference type="Pfam" id="PF02076">
    <property type="entry name" value="STE3"/>
    <property type="match status" value="1"/>
</dbReference>
<feature type="transmembrane region" description="Helical" evidence="10">
    <location>
        <begin position="267"/>
        <end position="285"/>
    </location>
</feature>
<evidence type="ECO:0000256" key="3">
    <source>
        <dbReference type="ARBA" id="ARBA00022507"/>
    </source>
</evidence>
<comment type="subcellular location">
    <subcellularLocation>
        <location evidence="1">Membrane</location>
        <topology evidence="1">Multi-pass membrane protein</topology>
    </subcellularLocation>
</comment>
<evidence type="ECO:0000256" key="5">
    <source>
        <dbReference type="ARBA" id="ARBA00022989"/>
    </source>
</evidence>
<dbReference type="GO" id="GO:0004932">
    <property type="term" value="F:mating-type factor pheromone receptor activity"/>
    <property type="evidence" value="ECO:0007669"/>
    <property type="project" value="InterPro"/>
</dbReference>
<evidence type="ECO:0000256" key="10">
    <source>
        <dbReference type="SAM" id="Phobius"/>
    </source>
</evidence>
<dbReference type="PANTHER" id="PTHR28097:SF1">
    <property type="entry name" value="PHEROMONE A FACTOR RECEPTOR"/>
    <property type="match status" value="1"/>
</dbReference>
<feature type="transmembrane region" description="Helical" evidence="10">
    <location>
        <begin position="34"/>
        <end position="56"/>
    </location>
</feature>
<keyword evidence="5 10" id="KW-1133">Transmembrane helix</keyword>
<feature type="non-terminal residue" evidence="11">
    <location>
        <position position="1"/>
    </location>
</feature>
<feature type="transmembrane region" description="Helical" evidence="10">
    <location>
        <begin position="76"/>
        <end position="100"/>
    </location>
</feature>
<reference evidence="11" key="1">
    <citation type="journal article" date="2020" name="Stud. Mycol.">
        <title>101 Dothideomycetes genomes: a test case for predicting lifestyles and emergence of pathogens.</title>
        <authorList>
            <person name="Haridas S."/>
            <person name="Albert R."/>
            <person name="Binder M."/>
            <person name="Bloem J."/>
            <person name="Labutti K."/>
            <person name="Salamov A."/>
            <person name="Andreopoulos B."/>
            <person name="Baker S."/>
            <person name="Barry K."/>
            <person name="Bills G."/>
            <person name="Bluhm B."/>
            <person name="Cannon C."/>
            <person name="Castanera R."/>
            <person name="Culley D."/>
            <person name="Daum C."/>
            <person name="Ezra D."/>
            <person name="Gonzalez J."/>
            <person name="Henrissat B."/>
            <person name="Kuo A."/>
            <person name="Liang C."/>
            <person name="Lipzen A."/>
            <person name="Lutzoni F."/>
            <person name="Magnuson J."/>
            <person name="Mondo S."/>
            <person name="Nolan M."/>
            <person name="Ohm R."/>
            <person name="Pangilinan J."/>
            <person name="Park H.-J."/>
            <person name="Ramirez L."/>
            <person name="Alfaro M."/>
            <person name="Sun H."/>
            <person name="Tritt A."/>
            <person name="Yoshinaga Y."/>
            <person name="Zwiers L.-H."/>
            <person name="Turgeon B."/>
            <person name="Goodwin S."/>
            <person name="Spatafora J."/>
            <person name="Crous P."/>
            <person name="Grigoriev I."/>
        </authorList>
    </citation>
    <scope>NUCLEOTIDE SEQUENCE</scope>
    <source>
        <strain evidence="11">ATCC 16933</strain>
    </source>
</reference>
<dbReference type="AlphaFoldDB" id="A0A6A6NKW7"/>
<feature type="transmembrane region" description="Helical" evidence="10">
    <location>
        <begin position="160"/>
        <end position="190"/>
    </location>
</feature>
<evidence type="ECO:0000256" key="1">
    <source>
        <dbReference type="ARBA" id="ARBA00004141"/>
    </source>
</evidence>
<keyword evidence="12" id="KW-1185">Reference proteome</keyword>
<feature type="transmembrane region" description="Helical" evidence="10">
    <location>
        <begin position="120"/>
        <end position="140"/>
    </location>
</feature>
<keyword evidence="8" id="KW-0675">Receptor</keyword>
<organism evidence="11 12">
    <name type="scientific">Lineolata rhizophorae</name>
    <dbReference type="NCBI Taxonomy" id="578093"/>
    <lineage>
        <taxon>Eukaryota</taxon>
        <taxon>Fungi</taxon>
        <taxon>Dikarya</taxon>
        <taxon>Ascomycota</taxon>
        <taxon>Pezizomycotina</taxon>
        <taxon>Dothideomycetes</taxon>
        <taxon>Dothideomycetes incertae sedis</taxon>
        <taxon>Lineolatales</taxon>
        <taxon>Lineolataceae</taxon>
        <taxon>Lineolata</taxon>
    </lineage>
</organism>
<dbReference type="GO" id="GO:0000750">
    <property type="term" value="P:pheromone-dependent signal transduction involved in conjugation with cellular fusion"/>
    <property type="evidence" value="ECO:0007669"/>
    <property type="project" value="TreeGrafter"/>
</dbReference>
<evidence type="ECO:0000256" key="6">
    <source>
        <dbReference type="ARBA" id="ARBA00023040"/>
    </source>
</evidence>
<keyword evidence="6" id="KW-0297">G-protein coupled receptor</keyword>